<keyword evidence="1" id="KW-0812">Transmembrane</keyword>
<name>A0A7C3HWS9_9SPIR</name>
<evidence type="ECO:0000256" key="1">
    <source>
        <dbReference type="SAM" id="Phobius"/>
    </source>
</evidence>
<comment type="caution">
    <text evidence="2">The sequence shown here is derived from an EMBL/GenBank/DDBJ whole genome shotgun (WGS) entry which is preliminary data.</text>
</comment>
<proteinExistence type="predicted"/>
<protein>
    <submittedName>
        <fullName evidence="2">Uncharacterized protein</fullName>
    </submittedName>
</protein>
<dbReference type="EMBL" id="DSVL01000174">
    <property type="protein sequence ID" value="HFH28979.1"/>
    <property type="molecule type" value="Genomic_DNA"/>
</dbReference>
<feature type="transmembrane region" description="Helical" evidence="1">
    <location>
        <begin position="86"/>
        <end position="106"/>
    </location>
</feature>
<keyword evidence="1" id="KW-0472">Membrane</keyword>
<sequence length="113" mass="12333">MNQTPNDAVHILLAIVPIVGIVMGSVVAFLYLLWHHKRTMLLIQLGQYQKPQFDLLSFSLLTGLLLASIGLALSIVFLLIEGFTYSLLGGLIPLSLGIGLIIYYVIRRGDGAP</sequence>
<evidence type="ECO:0000313" key="2">
    <source>
        <dbReference type="EMBL" id="HFH28979.1"/>
    </source>
</evidence>
<accession>A0A7C3HWS9</accession>
<reference evidence="2" key="1">
    <citation type="journal article" date="2020" name="mSystems">
        <title>Genome- and Community-Level Interaction Insights into Carbon Utilization and Element Cycling Functions of Hydrothermarchaeota in Hydrothermal Sediment.</title>
        <authorList>
            <person name="Zhou Z."/>
            <person name="Liu Y."/>
            <person name="Xu W."/>
            <person name="Pan J."/>
            <person name="Luo Z.H."/>
            <person name="Li M."/>
        </authorList>
    </citation>
    <scope>NUCLEOTIDE SEQUENCE [LARGE SCALE GENOMIC DNA]</scope>
    <source>
        <strain evidence="2">SpSt-503</strain>
    </source>
</reference>
<feature type="transmembrane region" description="Helical" evidence="1">
    <location>
        <begin position="12"/>
        <end position="34"/>
    </location>
</feature>
<dbReference type="AlphaFoldDB" id="A0A7C3HWS9"/>
<organism evidence="2">
    <name type="scientific">Gracilinema caldarium</name>
    <dbReference type="NCBI Taxonomy" id="215591"/>
    <lineage>
        <taxon>Bacteria</taxon>
        <taxon>Pseudomonadati</taxon>
        <taxon>Spirochaetota</taxon>
        <taxon>Spirochaetia</taxon>
        <taxon>Spirochaetales</taxon>
        <taxon>Breznakiellaceae</taxon>
        <taxon>Gracilinema</taxon>
    </lineage>
</organism>
<keyword evidence="1" id="KW-1133">Transmembrane helix</keyword>
<feature type="transmembrane region" description="Helical" evidence="1">
    <location>
        <begin position="55"/>
        <end position="80"/>
    </location>
</feature>
<gene>
    <name evidence="2" type="ORF">ENS59_05635</name>
</gene>